<reference evidence="3" key="1">
    <citation type="submission" date="2016-06" db="UniProtKB">
        <authorList>
            <consortium name="WormBaseParasite"/>
        </authorList>
    </citation>
    <scope>IDENTIFICATION</scope>
</reference>
<evidence type="ECO:0000313" key="1">
    <source>
        <dbReference type="EMBL" id="VDO46356.1"/>
    </source>
</evidence>
<protein>
    <submittedName>
        <fullName evidence="1 3">Uncharacterized protein</fullName>
    </submittedName>
</protein>
<proteinExistence type="predicted"/>
<organism evidence="3">
    <name type="scientific">Onchocerca flexuosa</name>
    <dbReference type="NCBI Taxonomy" id="387005"/>
    <lineage>
        <taxon>Eukaryota</taxon>
        <taxon>Metazoa</taxon>
        <taxon>Ecdysozoa</taxon>
        <taxon>Nematoda</taxon>
        <taxon>Chromadorea</taxon>
        <taxon>Rhabditida</taxon>
        <taxon>Spirurina</taxon>
        <taxon>Spiruromorpha</taxon>
        <taxon>Filarioidea</taxon>
        <taxon>Onchocercidae</taxon>
        <taxon>Onchocerca</taxon>
    </lineage>
</organism>
<dbReference type="EMBL" id="UZAJ01006012">
    <property type="protein sequence ID" value="VDO46356.1"/>
    <property type="molecule type" value="Genomic_DNA"/>
</dbReference>
<dbReference type="Proteomes" id="UP000267606">
    <property type="component" value="Unassembled WGS sequence"/>
</dbReference>
<keyword evidence="2" id="KW-1185">Reference proteome</keyword>
<sequence>MAGSGIIGNIFADKNIIVEESIAFGQMKSDNVSTSTAICRICHNEEQSIGYNKSTVREPLISLCFCR</sequence>
<evidence type="ECO:0000313" key="3">
    <source>
        <dbReference type="WBParaSite" id="OFLC_0000636901-mRNA-1"/>
    </source>
</evidence>
<accession>A0A183HFV8</accession>
<dbReference type="WBParaSite" id="OFLC_0000636901-mRNA-1">
    <property type="protein sequence ID" value="OFLC_0000636901-mRNA-1"/>
    <property type="gene ID" value="OFLC_0000636901"/>
</dbReference>
<reference evidence="1 2" key="2">
    <citation type="submission" date="2018-11" db="EMBL/GenBank/DDBJ databases">
        <authorList>
            <consortium name="Pathogen Informatics"/>
        </authorList>
    </citation>
    <scope>NUCLEOTIDE SEQUENCE [LARGE SCALE GENOMIC DNA]</scope>
</reference>
<gene>
    <name evidence="1" type="ORF">OFLC_LOCUS6371</name>
</gene>
<dbReference type="STRING" id="387005.A0A183HFV8"/>
<dbReference type="AlphaFoldDB" id="A0A183HFV8"/>
<evidence type="ECO:0000313" key="2">
    <source>
        <dbReference type="Proteomes" id="UP000267606"/>
    </source>
</evidence>
<name>A0A183HFV8_9BILA</name>